<dbReference type="GO" id="GO:0006749">
    <property type="term" value="P:glutathione metabolic process"/>
    <property type="evidence" value="ECO:0007669"/>
    <property type="project" value="TreeGrafter"/>
</dbReference>
<dbReference type="GO" id="GO:1901170">
    <property type="term" value="P:naphthalene catabolic process"/>
    <property type="evidence" value="ECO:0007669"/>
    <property type="project" value="InterPro"/>
</dbReference>
<dbReference type="InterPro" id="IPR036249">
    <property type="entry name" value="Thioredoxin-like_sf"/>
</dbReference>
<comment type="similarity">
    <text evidence="1">Belongs to the GST superfamily. NadH family.</text>
</comment>
<keyword evidence="1 4" id="KW-0413">Isomerase</keyword>
<dbReference type="PANTHER" id="PTHR42943:SF4">
    <property type="entry name" value="C2H2-TYPE DOMAIN-CONTAINING PROTEIN"/>
    <property type="match status" value="1"/>
</dbReference>
<evidence type="ECO:0000313" key="5">
    <source>
        <dbReference type="Proteomes" id="UP000281094"/>
    </source>
</evidence>
<dbReference type="Pfam" id="PF01323">
    <property type="entry name" value="DSBA"/>
    <property type="match status" value="1"/>
</dbReference>
<dbReference type="InterPro" id="IPR001853">
    <property type="entry name" value="DSBA-like_thioredoxin_dom"/>
</dbReference>
<protein>
    <recommendedName>
        <fullName evidence="1">2-hydroxychromene-2-carboxylate isomerase</fullName>
        <ecNumber evidence="1">5.99.1.4</ecNumber>
    </recommendedName>
</protein>
<dbReference type="SUPFAM" id="SSF52833">
    <property type="entry name" value="Thioredoxin-like"/>
    <property type="match status" value="1"/>
</dbReference>
<dbReference type="InterPro" id="IPR044087">
    <property type="entry name" value="NahD-like"/>
</dbReference>
<dbReference type="InterPro" id="IPR051924">
    <property type="entry name" value="GST_Kappa/NadH"/>
</dbReference>
<dbReference type="GO" id="GO:0004364">
    <property type="term" value="F:glutathione transferase activity"/>
    <property type="evidence" value="ECO:0007669"/>
    <property type="project" value="TreeGrafter"/>
</dbReference>
<reference evidence="4 5" key="1">
    <citation type="submission" date="2018-10" db="EMBL/GenBank/DDBJ databases">
        <title>Notoacmeibacter sp. M2BS9Y-3-1, whole genome shotgun sequence.</title>
        <authorList>
            <person name="Tuo L."/>
        </authorList>
    </citation>
    <scope>NUCLEOTIDE SEQUENCE [LARGE SCALE GENOMIC DNA]</scope>
    <source>
        <strain evidence="4 5">M2BS9Y-3-1</strain>
    </source>
</reference>
<sequence>MFFIKRHRTARSVPLSATVDYYFSSISPFTYLGHETLCTVIDRQNANLRFRPVDLGAINSAPDDRAMQPTELKRRYCLVDLRRVAEMRDVPINLKPAHFPSDPDLADHIVIALTMLDIDPRDFMLRAFQALWTDDKDIADEAQMKAILADLKLPAEEILKLAKTGEATRKRVDYSRKASSLGIEGVPTYVLNGELFFGQDRIEYLESALMSGRAPYTFER</sequence>
<dbReference type="PANTHER" id="PTHR42943">
    <property type="entry name" value="GLUTATHIONE S-TRANSFERASE KAPPA"/>
    <property type="match status" value="1"/>
</dbReference>
<gene>
    <name evidence="4" type="ORF">D8780_02035</name>
</gene>
<dbReference type="EC" id="5.99.1.4" evidence="1"/>
<evidence type="ECO:0000259" key="3">
    <source>
        <dbReference type="Pfam" id="PF01323"/>
    </source>
</evidence>
<comment type="catalytic activity">
    <reaction evidence="1">
        <text>2-hydroxychromene-2-carboxylate = (3E)-4-(2-hydroxyphenyl)-2-oxobut-3-enoate</text>
        <dbReference type="Rhea" id="RHEA:27401"/>
        <dbReference type="ChEBI" id="CHEBI:59350"/>
        <dbReference type="ChEBI" id="CHEBI:59353"/>
        <dbReference type="EC" id="5.99.1.4"/>
    </reaction>
</comment>
<keyword evidence="5" id="KW-1185">Reference proteome</keyword>
<proteinExistence type="inferred from homology"/>
<comment type="caution">
    <text evidence="4">The sequence shown here is derived from an EMBL/GenBank/DDBJ whole genome shotgun (WGS) entry which is preliminary data.</text>
</comment>
<dbReference type="GO" id="GO:0004602">
    <property type="term" value="F:glutathione peroxidase activity"/>
    <property type="evidence" value="ECO:0007669"/>
    <property type="project" value="TreeGrafter"/>
</dbReference>
<evidence type="ECO:0000256" key="2">
    <source>
        <dbReference type="PIRSR" id="PIRSR006386-1"/>
    </source>
</evidence>
<dbReference type="PIRSF" id="PIRSF006386">
    <property type="entry name" value="HCCAis_GSTk"/>
    <property type="match status" value="1"/>
</dbReference>
<feature type="active site" description="Nucleophile" evidence="2">
    <location>
        <position position="27"/>
    </location>
</feature>
<organism evidence="4 5">
    <name type="scientific">Notoacmeibacter ruber</name>
    <dbReference type="NCBI Taxonomy" id="2670375"/>
    <lineage>
        <taxon>Bacteria</taxon>
        <taxon>Pseudomonadati</taxon>
        <taxon>Pseudomonadota</taxon>
        <taxon>Alphaproteobacteria</taxon>
        <taxon>Hyphomicrobiales</taxon>
        <taxon>Notoacmeibacteraceae</taxon>
        <taxon>Notoacmeibacter</taxon>
    </lineage>
</organism>
<dbReference type="InterPro" id="IPR014440">
    <property type="entry name" value="HCCAis_GSTk"/>
</dbReference>
<accession>A0A3L7J9S1</accession>
<feature type="domain" description="DSBA-like thioredoxin" evidence="3">
    <location>
        <begin position="18"/>
        <end position="209"/>
    </location>
</feature>
<dbReference type="CDD" id="cd03022">
    <property type="entry name" value="DsbA_HCCA_Iso"/>
    <property type="match status" value="1"/>
</dbReference>
<dbReference type="Proteomes" id="UP000281094">
    <property type="component" value="Unassembled WGS sequence"/>
</dbReference>
<dbReference type="EMBL" id="RCWN01000001">
    <property type="protein sequence ID" value="RLQ87174.1"/>
    <property type="molecule type" value="Genomic_DNA"/>
</dbReference>
<dbReference type="AlphaFoldDB" id="A0A3L7J9S1"/>
<dbReference type="Gene3D" id="3.40.30.10">
    <property type="entry name" value="Glutaredoxin"/>
    <property type="match status" value="1"/>
</dbReference>
<evidence type="ECO:0000313" key="4">
    <source>
        <dbReference type="EMBL" id="RLQ87174.1"/>
    </source>
</evidence>
<name>A0A3L7J9S1_9HYPH</name>
<evidence type="ECO:0000256" key="1">
    <source>
        <dbReference type="PIRNR" id="PIRNR006386"/>
    </source>
</evidence>
<dbReference type="GO" id="GO:0018845">
    <property type="term" value="F:2-hydroxychromene-2-carboxylate isomerase activity"/>
    <property type="evidence" value="ECO:0007669"/>
    <property type="project" value="UniProtKB-UniRule"/>
</dbReference>